<keyword evidence="2" id="KW-1185">Reference proteome</keyword>
<reference evidence="2" key="1">
    <citation type="journal article" date="2019" name="Int. J. Syst. Evol. Microbiol.">
        <title>The Global Catalogue of Microorganisms (GCM) 10K type strain sequencing project: providing services to taxonomists for standard genome sequencing and annotation.</title>
        <authorList>
            <consortium name="The Broad Institute Genomics Platform"/>
            <consortium name="The Broad Institute Genome Sequencing Center for Infectious Disease"/>
            <person name="Wu L."/>
            <person name="Ma J."/>
        </authorList>
    </citation>
    <scope>NUCLEOTIDE SEQUENCE [LARGE SCALE GENOMIC DNA]</scope>
    <source>
        <strain evidence="2">JCM 15309</strain>
    </source>
</reference>
<dbReference type="EMBL" id="BAAAPB010000001">
    <property type="protein sequence ID" value="GAA1946027.1"/>
    <property type="molecule type" value="Genomic_DNA"/>
</dbReference>
<evidence type="ECO:0000313" key="2">
    <source>
        <dbReference type="Proteomes" id="UP001500571"/>
    </source>
</evidence>
<dbReference type="Proteomes" id="UP001500571">
    <property type="component" value="Unassembled WGS sequence"/>
</dbReference>
<proteinExistence type="predicted"/>
<accession>A0ABP5BJ65</accession>
<sequence length="138" mass="14283">MSTGPVQVLVLGLDEPHFDGSVLAELTRLGEAGVVRLVDLLVVSRADDGTLEIVEAHLEGRGEVAAALLGGVAAEEPGAAETWSLADVVPEQGLAVVALIEHLWAGPLSAALRSAGATLLEETWLSEEDRALLATLES</sequence>
<comment type="caution">
    <text evidence="1">The sequence shown here is derived from an EMBL/GenBank/DDBJ whole genome shotgun (WGS) entry which is preliminary data.</text>
</comment>
<dbReference type="RefSeq" id="WP_344041336.1">
    <property type="nucleotide sequence ID" value="NZ_BAAAPB010000001.1"/>
</dbReference>
<gene>
    <name evidence="1" type="ORF">GCM10009798_01240</name>
</gene>
<name>A0ABP5BJ65_9ACTN</name>
<dbReference type="Pfam" id="PF19850">
    <property type="entry name" value="DUF6325"/>
    <property type="match status" value="1"/>
</dbReference>
<dbReference type="InterPro" id="IPR046288">
    <property type="entry name" value="DUF6325"/>
</dbReference>
<evidence type="ECO:0000313" key="1">
    <source>
        <dbReference type="EMBL" id="GAA1946027.1"/>
    </source>
</evidence>
<organism evidence="1 2">
    <name type="scientific">Nocardioides panacihumi</name>
    <dbReference type="NCBI Taxonomy" id="400774"/>
    <lineage>
        <taxon>Bacteria</taxon>
        <taxon>Bacillati</taxon>
        <taxon>Actinomycetota</taxon>
        <taxon>Actinomycetes</taxon>
        <taxon>Propionibacteriales</taxon>
        <taxon>Nocardioidaceae</taxon>
        <taxon>Nocardioides</taxon>
    </lineage>
</organism>
<protein>
    <submittedName>
        <fullName evidence="1">DUF1269 domain-containing protein</fullName>
    </submittedName>
</protein>